<dbReference type="InterPro" id="IPR046338">
    <property type="entry name" value="GAIN_dom_sf"/>
</dbReference>
<feature type="domain" description="GAIN-B" evidence="6">
    <location>
        <begin position="42"/>
        <end position="217"/>
    </location>
</feature>
<reference evidence="7 8" key="1">
    <citation type="journal article" date="2017" name="PLoS Biol.">
        <title>The sea cucumber genome provides insights into morphological evolution and visceral regeneration.</title>
        <authorList>
            <person name="Zhang X."/>
            <person name="Sun L."/>
            <person name="Yuan J."/>
            <person name="Sun Y."/>
            <person name="Gao Y."/>
            <person name="Zhang L."/>
            <person name="Li S."/>
            <person name="Dai H."/>
            <person name="Hamel J.F."/>
            <person name="Liu C."/>
            <person name="Yu Y."/>
            <person name="Liu S."/>
            <person name="Lin W."/>
            <person name="Guo K."/>
            <person name="Jin S."/>
            <person name="Xu P."/>
            <person name="Storey K.B."/>
            <person name="Huan P."/>
            <person name="Zhang T."/>
            <person name="Zhou Y."/>
            <person name="Zhang J."/>
            <person name="Lin C."/>
            <person name="Li X."/>
            <person name="Xing L."/>
            <person name="Huo D."/>
            <person name="Sun M."/>
            <person name="Wang L."/>
            <person name="Mercier A."/>
            <person name="Li F."/>
            <person name="Yang H."/>
            <person name="Xiang J."/>
        </authorList>
    </citation>
    <scope>NUCLEOTIDE SEQUENCE [LARGE SCALE GENOMIC DNA]</scope>
    <source>
        <strain evidence="7">Shaxun</strain>
        <tissue evidence="7">Muscle</tissue>
    </source>
</reference>
<proteinExistence type="predicted"/>
<keyword evidence="3" id="KW-1133">Transmembrane helix</keyword>
<dbReference type="PROSITE" id="PS50221">
    <property type="entry name" value="GAIN_B"/>
    <property type="match status" value="1"/>
</dbReference>
<accession>A0A2G8K2M9</accession>
<comment type="subcellular location">
    <subcellularLocation>
        <location evidence="1">Membrane</location>
    </subcellularLocation>
</comment>
<evidence type="ECO:0000313" key="7">
    <source>
        <dbReference type="EMBL" id="PIK42244.1"/>
    </source>
</evidence>
<protein>
    <submittedName>
        <fullName evidence="7">Putative G-protein coupled receptor</fullName>
    </submittedName>
</protein>
<keyword evidence="4" id="KW-0472">Membrane</keyword>
<keyword evidence="8" id="KW-1185">Reference proteome</keyword>
<evidence type="ECO:0000313" key="8">
    <source>
        <dbReference type="Proteomes" id="UP000230750"/>
    </source>
</evidence>
<evidence type="ECO:0000256" key="2">
    <source>
        <dbReference type="ARBA" id="ARBA00022692"/>
    </source>
</evidence>
<gene>
    <name evidence="7" type="ORF">BSL78_20899</name>
</gene>
<dbReference type="PANTHER" id="PTHR45692:SF1">
    <property type="entry name" value="G-PROTEIN COUPLED RECEPTORS FAMILY 2 PROFILE 2 DOMAIN-CONTAINING PROTEIN"/>
    <property type="match status" value="1"/>
</dbReference>
<comment type="caution">
    <text evidence="7">The sequence shown here is derived from an EMBL/GenBank/DDBJ whole genome shotgun (WGS) entry which is preliminary data.</text>
</comment>
<dbReference type="Proteomes" id="UP000230750">
    <property type="component" value="Unassembled WGS sequence"/>
</dbReference>
<keyword evidence="5" id="KW-1015">Disulfide bond</keyword>
<name>A0A2G8K2M9_STIJA</name>
<dbReference type="Pfam" id="PF01825">
    <property type="entry name" value="GPS"/>
    <property type="match status" value="1"/>
</dbReference>
<dbReference type="PANTHER" id="PTHR45692">
    <property type="entry name" value="G_PROTEIN_RECEP_F2_4 DOMAIN-CONTAINING PROTEIN"/>
    <property type="match status" value="1"/>
</dbReference>
<dbReference type="EMBL" id="MRZV01000949">
    <property type="protein sequence ID" value="PIK42244.1"/>
    <property type="molecule type" value="Genomic_DNA"/>
</dbReference>
<sequence>MNLQQPSGRIIASLELQISHVQKSGTNYSEIEDNVVVKALILNLSITYGLTLVKTHSNDTDTYNGENEKRLDDTETSIYLPPKVIEEAKKDKRNNGAIPISFVIYKNASLFGTDTGMNLMEEIAKMSSHIISSEVISVNVDGGPMENLTPPVILRFFLPEKDKVCDQPLCVYYVPNGTNNGTWSTDGCSTSTEENLTICKCDHLSSFTVLMGIASEAISTDPPQPLYQLDSLLRDISSSRLGNSRPQSLQMDIIRHTIFLLSGSKLDDGRSSQYVFPVCEI</sequence>
<dbReference type="InterPro" id="IPR000203">
    <property type="entry name" value="GPS"/>
</dbReference>
<dbReference type="SMART" id="SM00303">
    <property type="entry name" value="GPS"/>
    <property type="match status" value="1"/>
</dbReference>
<evidence type="ECO:0000259" key="6">
    <source>
        <dbReference type="PROSITE" id="PS50221"/>
    </source>
</evidence>
<dbReference type="Gene3D" id="2.60.220.50">
    <property type="match status" value="1"/>
</dbReference>
<evidence type="ECO:0000256" key="3">
    <source>
        <dbReference type="ARBA" id="ARBA00022989"/>
    </source>
</evidence>
<dbReference type="GO" id="GO:0016020">
    <property type="term" value="C:membrane"/>
    <property type="evidence" value="ECO:0007669"/>
    <property type="project" value="UniProtKB-SubCell"/>
</dbReference>
<evidence type="ECO:0000256" key="1">
    <source>
        <dbReference type="ARBA" id="ARBA00004370"/>
    </source>
</evidence>
<dbReference type="OrthoDB" id="10040049at2759"/>
<keyword evidence="7" id="KW-0675">Receptor</keyword>
<dbReference type="InterPro" id="IPR057244">
    <property type="entry name" value="GAIN_B"/>
</dbReference>
<organism evidence="7 8">
    <name type="scientific">Stichopus japonicus</name>
    <name type="common">Sea cucumber</name>
    <dbReference type="NCBI Taxonomy" id="307972"/>
    <lineage>
        <taxon>Eukaryota</taxon>
        <taxon>Metazoa</taxon>
        <taxon>Echinodermata</taxon>
        <taxon>Eleutherozoa</taxon>
        <taxon>Echinozoa</taxon>
        <taxon>Holothuroidea</taxon>
        <taxon>Aspidochirotacea</taxon>
        <taxon>Aspidochirotida</taxon>
        <taxon>Stichopodidae</taxon>
        <taxon>Apostichopus</taxon>
    </lineage>
</organism>
<keyword evidence="2" id="KW-0812">Transmembrane</keyword>
<evidence type="ECO:0000256" key="5">
    <source>
        <dbReference type="ARBA" id="ARBA00023157"/>
    </source>
</evidence>
<dbReference type="AlphaFoldDB" id="A0A2G8K2M9"/>
<evidence type="ECO:0000256" key="4">
    <source>
        <dbReference type="ARBA" id="ARBA00023136"/>
    </source>
</evidence>